<accession>M8D0Y7</accession>
<dbReference type="PANTHER" id="PTHR45707">
    <property type="entry name" value="C2 CALCIUM/LIPID-BINDING PLANT PHOSPHORIBOSYLTRANSFERASE FAMILY PROTEIN"/>
    <property type="match status" value="1"/>
</dbReference>
<dbReference type="AlphaFoldDB" id="M8D0Y7"/>
<dbReference type="InterPro" id="IPR011009">
    <property type="entry name" value="Kinase-like_dom_sf"/>
</dbReference>
<dbReference type="EnsemblPlants" id="EMT29836">
    <property type="protein sequence ID" value="EMT29836"/>
    <property type="gene ID" value="F775_00105"/>
</dbReference>
<protein>
    <submittedName>
        <fullName evidence="1">Cysteine-rich receptor-like protein kinase 29</fullName>
    </submittedName>
</protein>
<dbReference type="Pfam" id="PF00069">
    <property type="entry name" value="Pkinase"/>
    <property type="match status" value="1"/>
</dbReference>
<dbReference type="GO" id="GO:0005524">
    <property type="term" value="F:ATP binding"/>
    <property type="evidence" value="ECO:0007669"/>
    <property type="project" value="UniProtKB-UniRule"/>
</dbReference>
<dbReference type="InterPro" id="IPR038765">
    <property type="entry name" value="Papain-like_cys_pep_sf"/>
</dbReference>
<dbReference type="PANTHER" id="PTHR45707:SF76">
    <property type="entry name" value="PROTEIN KINASE DOMAIN-CONTAINING PROTEIN"/>
    <property type="match status" value="1"/>
</dbReference>
<dbReference type="Gene3D" id="2.60.40.10">
    <property type="entry name" value="Immunoglobulins"/>
    <property type="match status" value="1"/>
</dbReference>
<proteinExistence type="predicted"/>
<dbReference type="InterPro" id="IPR017441">
    <property type="entry name" value="Protein_kinase_ATP_BS"/>
</dbReference>
<dbReference type="PROSITE" id="PS50202">
    <property type="entry name" value="MSP"/>
    <property type="match status" value="1"/>
</dbReference>
<dbReference type="SUPFAM" id="SSF49354">
    <property type="entry name" value="PapD-like"/>
    <property type="match status" value="1"/>
</dbReference>
<sequence length="792" mass="91672">MAELAWKYVLGNLLVRPEQVPLLSTQMGRLHKWYMKEVKIGREMLMLCNQDTLDKFIVSCYCLIKILECRRDGVYGIGFIDPYTINEVMIQNHAKDSEDNLLRFLKELNTRTYNFKVWKRFIKVVVGEWKPQLKWRRSKCMRQQQGTNLCAYCVCENIRFTTKWRKDVRQHRMQEMRDMLLLENRIRAIQEEIAGFLLTEMLLAIKTLMIGIDEAAEDDIVRCNTSRWRRESVTSPTCSSIKPPEYTCIYTPLGKRYVAAWKLYHQETGKAQLTRKKKILNLKLEGNSEPVMSTHMDNILDVEPRAMSFHFVRDTTNDFSEEQVIGQGGYGIVYKGVDRDGPVIAVRKLYPIREIDDEQLQKEFTGLKMLNHPNIVRLLAYCYEQEQLLIPYKEKHIFAPRTIRVLCFEYMKNGSLDQYIEDASSGLSWHGRYQIIKGISEGLRYLHEGLKTPIIHMNLKPSNILLDHNMIPKIADFGLRRLVGEGNARCMGTIAYMSPEFIERQIISHKCDIYSLGVIIIKLITGERLYSGHFDMSSDRFIELVSGSTSTFPLVALIVSMLYMGYSIYKQIKKCLEIAFKCVELDRHERPSIGDIIDRLNETETLIPEEVRAVHTRIDSTHSELLEVHPQELYFPFMLKGRCEAMSSCSLQLKNRGDNRVAFMLVASNPDRYLTRKPLCGIVPPRCVYTLSLTMLQQTASTSSSDSSDFFTLYTTAVGQHDLLDVPKDVVSVEYDYFFKKVQKMPGARDKVQVATLKVICDRRPATKSIGRSSSPEEFKKAHKEFKKFTGF</sequence>
<dbReference type="Gene3D" id="3.30.200.20">
    <property type="entry name" value="Phosphorylase Kinase, domain 1"/>
    <property type="match status" value="1"/>
</dbReference>
<dbReference type="GO" id="GO:0004672">
    <property type="term" value="F:protein kinase activity"/>
    <property type="evidence" value="ECO:0007669"/>
    <property type="project" value="InterPro"/>
</dbReference>
<dbReference type="InterPro" id="IPR013783">
    <property type="entry name" value="Ig-like_fold"/>
</dbReference>
<organism evidence="1">
    <name type="scientific">Aegilops tauschii</name>
    <name type="common">Tausch's goatgrass</name>
    <name type="synonym">Aegilops squarrosa</name>
    <dbReference type="NCBI Taxonomy" id="37682"/>
    <lineage>
        <taxon>Eukaryota</taxon>
        <taxon>Viridiplantae</taxon>
        <taxon>Streptophyta</taxon>
        <taxon>Embryophyta</taxon>
        <taxon>Tracheophyta</taxon>
        <taxon>Spermatophyta</taxon>
        <taxon>Magnoliopsida</taxon>
        <taxon>Liliopsida</taxon>
        <taxon>Poales</taxon>
        <taxon>Poaceae</taxon>
        <taxon>BOP clade</taxon>
        <taxon>Pooideae</taxon>
        <taxon>Triticodae</taxon>
        <taxon>Triticeae</taxon>
        <taxon>Triticinae</taxon>
        <taxon>Aegilops</taxon>
    </lineage>
</organism>
<dbReference type="PROSITE" id="PS50011">
    <property type="entry name" value="PROTEIN_KINASE_DOM"/>
    <property type="match status" value="1"/>
</dbReference>
<reference evidence="1" key="1">
    <citation type="submission" date="2015-06" db="UniProtKB">
        <authorList>
            <consortium name="EnsemblPlants"/>
        </authorList>
    </citation>
    <scope>IDENTIFICATION</scope>
</reference>
<dbReference type="FunFam" id="1.10.510.10:FF:000870">
    <property type="entry name" value="OSJNBa0016N04.16-like protein"/>
    <property type="match status" value="1"/>
</dbReference>
<dbReference type="InterPro" id="IPR008962">
    <property type="entry name" value="PapD-like_sf"/>
</dbReference>
<dbReference type="SUPFAM" id="SSF54001">
    <property type="entry name" value="Cysteine proteinases"/>
    <property type="match status" value="1"/>
</dbReference>
<dbReference type="InterPro" id="IPR000535">
    <property type="entry name" value="MSP_dom"/>
</dbReference>
<dbReference type="SUPFAM" id="SSF56112">
    <property type="entry name" value="Protein kinase-like (PK-like)"/>
    <property type="match status" value="1"/>
</dbReference>
<name>M8D0Y7_AEGTA</name>
<dbReference type="PROSITE" id="PS00107">
    <property type="entry name" value="PROTEIN_KINASE_ATP"/>
    <property type="match status" value="1"/>
</dbReference>
<dbReference type="InterPro" id="IPR000719">
    <property type="entry name" value="Prot_kinase_dom"/>
</dbReference>
<dbReference type="Gene3D" id="1.10.510.10">
    <property type="entry name" value="Transferase(Phosphotransferase) domain 1"/>
    <property type="match status" value="1"/>
</dbReference>
<dbReference type="Pfam" id="PF00635">
    <property type="entry name" value="Motile_Sperm"/>
    <property type="match status" value="1"/>
</dbReference>
<dbReference type="ExpressionAtlas" id="M8D0Y7">
    <property type="expression patterns" value="baseline"/>
</dbReference>
<evidence type="ECO:0000313" key="1">
    <source>
        <dbReference type="EnsemblPlants" id="EMT29836"/>
    </source>
</evidence>